<dbReference type="PIRSF" id="PIRSF001237">
    <property type="entry name" value="DHOdimr"/>
    <property type="match status" value="1"/>
</dbReference>
<evidence type="ECO:0000256" key="5">
    <source>
        <dbReference type="SAM" id="MobiDB-lite"/>
    </source>
</evidence>
<dbReference type="GO" id="GO:0044205">
    <property type="term" value="P:'de novo' UMP biosynthetic process"/>
    <property type="evidence" value="ECO:0007669"/>
    <property type="project" value="UniProtKB-UniPathway"/>
</dbReference>
<dbReference type="STRING" id="133381.A0A2T9ZAW2"/>
<keyword evidence="1" id="KW-0479">Metal-binding</keyword>
<dbReference type="GO" id="GO:0046872">
    <property type="term" value="F:metal ion binding"/>
    <property type="evidence" value="ECO:0007669"/>
    <property type="project" value="UniProtKB-KW"/>
</dbReference>
<dbReference type="UniPathway" id="UPA00070">
    <property type="reaction ID" value="UER00117"/>
</dbReference>
<evidence type="ECO:0000313" key="7">
    <source>
        <dbReference type="Proteomes" id="UP000245609"/>
    </source>
</evidence>
<keyword evidence="7" id="KW-1185">Reference proteome</keyword>
<protein>
    <submittedName>
        <fullName evidence="6">Uncharacterized protein</fullName>
    </submittedName>
</protein>
<dbReference type="GO" id="GO:0006207">
    <property type="term" value="P:'de novo' pyrimidine nucleobase biosynthetic process"/>
    <property type="evidence" value="ECO:0007669"/>
    <property type="project" value="TreeGrafter"/>
</dbReference>
<evidence type="ECO:0000256" key="1">
    <source>
        <dbReference type="ARBA" id="ARBA00022723"/>
    </source>
</evidence>
<dbReference type="AlphaFoldDB" id="A0A2T9ZAW2"/>
<gene>
    <name evidence="6" type="ORF">BB560_003856</name>
</gene>
<proteinExistence type="inferred from homology"/>
<dbReference type="InterPro" id="IPR032466">
    <property type="entry name" value="Metal_Hydrolase"/>
</dbReference>
<keyword evidence="4" id="KW-0665">Pyrimidine biosynthesis</keyword>
<comment type="caution">
    <text evidence="6">The sequence shown here is derived from an EMBL/GenBank/DDBJ whole genome shotgun (WGS) entry which is preliminary data.</text>
</comment>
<sequence>MGLESFWAKEKLDTSSGINSLETPKISDFHVHLRQGEMLKAVVPMISQGGADTILVMPNLVPPLTNTEMVLAYKKEILDLDPTLNLLMTLYLSPELTPEEIRKASASGIVGVKMYPLGVTTNSQFGVADLSSYHGVFKEMEKVNMVLNLHGECPSNHETNVCVLNAEEKFLDTLKYLHNEFPKLRIVLEHATSKAAVECVKSLGDTVACTITAHHLLITIDDWAGQPHNYCKPVAKFPFDRDALRQVVVDGSDSAPHLQSKKESSSPAAGVFTSPILLPLLASVFENLGCLENLQKFTSDFGRAFYKLDQPPSTIRIQKSPTLIPNSFTVSQSQSKTDSNPSDSSIARSSSNSSNCIVPFLSGTQLPWKILE</sequence>
<dbReference type="HAMAP" id="MF_00219">
    <property type="entry name" value="PyrC_classII"/>
    <property type="match status" value="1"/>
</dbReference>
<accession>A0A2T9ZAW2</accession>
<dbReference type="InterPro" id="IPR004721">
    <property type="entry name" value="DHOdimr"/>
</dbReference>
<evidence type="ECO:0000256" key="3">
    <source>
        <dbReference type="ARBA" id="ARBA00022833"/>
    </source>
</evidence>
<dbReference type="SUPFAM" id="SSF51556">
    <property type="entry name" value="Metallo-dependent hydrolases"/>
    <property type="match status" value="1"/>
</dbReference>
<dbReference type="PROSITE" id="PS00482">
    <property type="entry name" value="DIHYDROOROTASE_1"/>
    <property type="match status" value="1"/>
</dbReference>
<dbReference type="GO" id="GO:0005737">
    <property type="term" value="C:cytoplasm"/>
    <property type="evidence" value="ECO:0007669"/>
    <property type="project" value="TreeGrafter"/>
</dbReference>
<dbReference type="NCBIfam" id="TIGR00856">
    <property type="entry name" value="pyrC_dimer"/>
    <property type="match status" value="1"/>
</dbReference>
<organism evidence="6 7">
    <name type="scientific">Smittium megazygosporum</name>
    <dbReference type="NCBI Taxonomy" id="133381"/>
    <lineage>
        <taxon>Eukaryota</taxon>
        <taxon>Fungi</taxon>
        <taxon>Fungi incertae sedis</taxon>
        <taxon>Zoopagomycota</taxon>
        <taxon>Kickxellomycotina</taxon>
        <taxon>Harpellomycetes</taxon>
        <taxon>Harpellales</taxon>
        <taxon>Legeriomycetaceae</taxon>
        <taxon>Smittium</taxon>
    </lineage>
</organism>
<keyword evidence="3" id="KW-0862">Zinc</keyword>
<dbReference type="Proteomes" id="UP000245609">
    <property type="component" value="Unassembled WGS sequence"/>
</dbReference>
<dbReference type="PANTHER" id="PTHR43137:SF1">
    <property type="entry name" value="DIHYDROOROTASE"/>
    <property type="match status" value="1"/>
</dbReference>
<keyword evidence="2" id="KW-0378">Hydrolase</keyword>
<dbReference type="EMBL" id="MBFS01000861">
    <property type="protein sequence ID" value="PVV01714.1"/>
    <property type="molecule type" value="Genomic_DNA"/>
</dbReference>
<evidence type="ECO:0000256" key="2">
    <source>
        <dbReference type="ARBA" id="ARBA00022801"/>
    </source>
</evidence>
<dbReference type="Gene3D" id="3.20.20.140">
    <property type="entry name" value="Metal-dependent hydrolases"/>
    <property type="match status" value="1"/>
</dbReference>
<dbReference type="PANTHER" id="PTHR43137">
    <property type="entry name" value="DIHYDROOROTASE"/>
    <property type="match status" value="1"/>
</dbReference>
<dbReference type="InterPro" id="IPR002195">
    <property type="entry name" value="Dihydroorotase_CS"/>
</dbReference>
<reference evidence="6 7" key="1">
    <citation type="journal article" date="2018" name="MBio">
        <title>Comparative Genomics Reveals the Core Gene Toolbox for the Fungus-Insect Symbiosis.</title>
        <authorList>
            <person name="Wang Y."/>
            <person name="Stata M."/>
            <person name="Wang W."/>
            <person name="Stajich J.E."/>
            <person name="White M.M."/>
            <person name="Moncalvo J.M."/>
        </authorList>
    </citation>
    <scope>NUCLEOTIDE SEQUENCE [LARGE SCALE GENOMIC DNA]</scope>
    <source>
        <strain evidence="6 7">SC-DP-2</strain>
    </source>
</reference>
<feature type="compositionally biased region" description="Low complexity" evidence="5">
    <location>
        <begin position="339"/>
        <end position="353"/>
    </location>
</feature>
<feature type="region of interest" description="Disordered" evidence="5">
    <location>
        <begin position="328"/>
        <end position="353"/>
    </location>
</feature>
<name>A0A2T9ZAW2_9FUNG</name>
<evidence type="ECO:0000313" key="6">
    <source>
        <dbReference type="EMBL" id="PVV01714.1"/>
    </source>
</evidence>
<feature type="compositionally biased region" description="Polar residues" evidence="5">
    <location>
        <begin position="328"/>
        <end position="338"/>
    </location>
</feature>
<dbReference type="OrthoDB" id="1670005at2759"/>
<dbReference type="GO" id="GO:0004151">
    <property type="term" value="F:dihydroorotase activity"/>
    <property type="evidence" value="ECO:0007669"/>
    <property type="project" value="InterPro"/>
</dbReference>
<evidence type="ECO:0000256" key="4">
    <source>
        <dbReference type="ARBA" id="ARBA00022975"/>
    </source>
</evidence>